<keyword evidence="2" id="KW-1185">Reference proteome</keyword>
<dbReference type="KEGG" id="geo:Geob_2486"/>
<name>B9M059_GEODF</name>
<gene>
    <name evidence="1" type="ordered locus">Geob_2486</name>
</gene>
<dbReference type="OrthoDB" id="5397862at2"/>
<organism evidence="1 2">
    <name type="scientific">Geotalea daltonii (strain DSM 22248 / JCM 15807 / FRC-32)</name>
    <name type="common">Geobacter daltonii</name>
    <dbReference type="NCBI Taxonomy" id="316067"/>
    <lineage>
        <taxon>Bacteria</taxon>
        <taxon>Pseudomonadati</taxon>
        <taxon>Thermodesulfobacteriota</taxon>
        <taxon>Desulfuromonadia</taxon>
        <taxon>Geobacterales</taxon>
        <taxon>Geobacteraceae</taxon>
        <taxon>Geotalea</taxon>
    </lineage>
</organism>
<sequence length="56" mass="6523">MKIIDGKRLKAAVCHHCPLCRHARKKPDSFIGRIIHQRHAEDCPSWQAEQDLYGKE</sequence>
<proteinExistence type="predicted"/>
<accession>B9M059</accession>
<evidence type="ECO:0000313" key="1">
    <source>
        <dbReference type="EMBL" id="ACM20839.1"/>
    </source>
</evidence>
<evidence type="ECO:0000313" key="2">
    <source>
        <dbReference type="Proteomes" id="UP000007721"/>
    </source>
</evidence>
<dbReference type="EMBL" id="CP001390">
    <property type="protein sequence ID" value="ACM20839.1"/>
    <property type="molecule type" value="Genomic_DNA"/>
</dbReference>
<dbReference type="AlphaFoldDB" id="B9M059"/>
<dbReference type="STRING" id="316067.Geob_2486"/>
<protein>
    <submittedName>
        <fullName evidence="1">Uncharacterized protein</fullName>
    </submittedName>
</protein>
<reference evidence="1 2" key="1">
    <citation type="submission" date="2009-01" db="EMBL/GenBank/DDBJ databases">
        <title>Complete sequence of Geobacter sp. FRC-32.</title>
        <authorList>
            <consortium name="US DOE Joint Genome Institute"/>
            <person name="Lucas S."/>
            <person name="Copeland A."/>
            <person name="Lapidus A."/>
            <person name="Glavina del Rio T."/>
            <person name="Dalin E."/>
            <person name="Tice H."/>
            <person name="Bruce D."/>
            <person name="Goodwin L."/>
            <person name="Pitluck S."/>
            <person name="Saunders E."/>
            <person name="Brettin T."/>
            <person name="Detter J.C."/>
            <person name="Han C."/>
            <person name="Larimer F."/>
            <person name="Land M."/>
            <person name="Hauser L."/>
            <person name="Kyrpides N."/>
            <person name="Ovchinnikova G."/>
            <person name="Kostka J."/>
            <person name="Richardson P."/>
        </authorList>
    </citation>
    <scope>NUCLEOTIDE SEQUENCE [LARGE SCALE GENOMIC DNA]</scope>
    <source>
        <strain evidence="2">DSM 22248 / JCM 15807 / FRC-32</strain>
    </source>
</reference>
<dbReference type="RefSeq" id="WP_012647568.1">
    <property type="nucleotide sequence ID" value="NC_011979.1"/>
</dbReference>
<dbReference type="HOGENOM" id="CLU_3007806_0_0_7"/>
<dbReference type="Proteomes" id="UP000007721">
    <property type="component" value="Chromosome"/>
</dbReference>